<feature type="region of interest" description="Disordered" evidence="1">
    <location>
        <begin position="1"/>
        <end position="21"/>
    </location>
</feature>
<feature type="compositionally biased region" description="Basic and acidic residues" evidence="1">
    <location>
        <begin position="70"/>
        <end position="81"/>
    </location>
</feature>
<dbReference type="AlphaFoldDB" id="A0A367JHW9"/>
<keyword evidence="3" id="KW-1185">Reference proteome</keyword>
<gene>
    <name evidence="2" type="ORF">CU098_010014</name>
</gene>
<name>A0A367JHW9_RHIST</name>
<protein>
    <submittedName>
        <fullName evidence="2">Uncharacterized protein</fullName>
    </submittedName>
</protein>
<reference evidence="2 3" key="1">
    <citation type="journal article" date="2018" name="G3 (Bethesda)">
        <title>Phylogenetic and Phylogenomic Definition of Rhizopus Species.</title>
        <authorList>
            <person name="Gryganskyi A.P."/>
            <person name="Golan J."/>
            <person name="Dolatabadi S."/>
            <person name="Mondo S."/>
            <person name="Robb S."/>
            <person name="Idnurm A."/>
            <person name="Muszewska A."/>
            <person name="Steczkiewicz K."/>
            <person name="Masonjones S."/>
            <person name="Liao H.L."/>
            <person name="Gajdeczka M.T."/>
            <person name="Anike F."/>
            <person name="Vuek A."/>
            <person name="Anishchenko I.M."/>
            <person name="Voigt K."/>
            <person name="de Hoog G.S."/>
            <person name="Smith M.E."/>
            <person name="Heitman J."/>
            <person name="Vilgalys R."/>
            <person name="Stajich J.E."/>
        </authorList>
    </citation>
    <scope>NUCLEOTIDE SEQUENCE [LARGE SCALE GENOMIC DNA]</scope>
    <source>
        <strain evidence="2 3">LSU 92-RS-03</strain>
    </source>
</reference>
<proteinExistence type="predicted"/>
<dbReference type="EMBL" id="PJQM01003316">
    <property type="protein sequence ID" value="RCH89548.1"/>
    <property type="molecule type" value="Genomic_DNA"/>
</dbReference>
<accession>A0A367JHW9</accession>
<sequence length="108" mass="11767">MPANTARIIRSKRAARDSTISTSRCHLNDPCLLTMAHGLNHFSNRPGLLSYAEVTNGTRPRSGSPSPVVKTDRADSVERISDAISQSFMGEDSSPEISNHAMSDRRKA</sequence>
<evidence type="ECO:0000256" key="1">
    <source>
        <dbReference type="SAM" id="MobiDB-lite"/>
    </source>
</evidence>
<evidence type="ECO:0000313" key="3">
    <source>
        <dbReference type="Proteomes" id="UP000253551"/>
    </source>
</evidence>
<feature type="region of interest" description="Disordered" evidence="1">
    <location>
        <begin position="54"/>
        <end position="108"/>
    </location>
</feature>
<organism evidence="2 3">
    <name type="scientific">Rhizopus stolonifer</name>
    <name type="common">Rhizopus nigricans</name>
    <dbReference type="NCBI Taxonomy" id="4846"/>
    <lineage>
        <taxon>Eukaryota</taxon>
        <taxon>Fungi</taxon>
        <taxon>Fungi incertae sedis</taxon>
        <taxon>Mucoromycota</taxon>
        <taxon>Mucoromycotina</taxon>
        <taxon>Mucoromycetes</taxon>
        <taxon>Mucorales</taxon>
        <taxon>Mucorineae</taxon>
        <taxon>Rhizopodaceae</taxon>
        <taxon>Rhizopus</taxon>
    </lineage>
</organism>
<feature type="non-terminal residue" evidence="2">
    <location>
        <position position="108"/>
    </location>
</feature>
<dbReference type="Proteomes" id="UP000253551">
    <property type="component" value="Unassembled WGS sequence"/>
</dbReference>
<comment type="caution">
    <text evidence="2">The sequence shown here is derived from an EMBL/GenBank/DDBJ whole genome shotgun (WGS) entry which is preliminary data.</text>
</comment>
<evidence type="ECO:0000313" key="2">
    <source>
        <dbReference type="EMBL" id="RCH89548.1"/>
    </source>
</evidence>
<feature type="compositionally biased region" description="Polar residues" evidence="1">
    <location>
        <begin position="54"/>
        <end position="65"/>
    </location>
</feature>